<dbReference type="InterPro" id="IPR005754">
    <property type="entry name" value="Sortase"/>
</dbReference>
<name>A0ABM6V330_9ACTN</name>
<dbReference type="Gene3D" id="2.40.260.10">
    <property type="entry name" value="Sortase"/>
    <property type="match status" value="1"/>
</dbReference>
<dbReference type="RefSeq" id="WP_109293555.1">
    <property type="nucleotide sequence ID" value="NZ_CP029254.1"/>
</dbReference>
<dbReference type="InterPro" id="IPR042001">
    <property type="entry name" value="Sortase_F"/>
</dbReference>
<evidence type="ECO:0000313" key="2">
    <source>
        <dbReference type="EMBL" id="AWK08566.1"/>
    </source>
</evidence>
<dbReference type="InterPro" id="IPR023365">
    <property type="entry name" value="Sortase_dom-sf"/>
</dbReference>
<keyword evidence="1" id="KW-0378">Hydrolase</keyword>
<dbReference type="Proteomes" id="UP000245051">
    <property type="component" value="Chromosome"/>
</dbReference>
<evidence type="ECO:0000256" key="1">
    <source>
        <dbReference type="ARBA" id="ARBA00022801"/>
    </source>
</evidence>
<accession>A0ABM6V330</accession>
<organism evidence="2 3">
    <name type="scientific">Streptomyces spongiicola</name>
    <dbReference type="NCBI Taxonomy" id="1690221"/>
    <lineage>
        <taxon>Bacteria</taxon>
        <taxon>Bacillati</taxon>
        <taxon>Actinomycetota</taxon>
        <taxon>Actinomycetes</taxon>
        <taxon>Kitasatosporales</taxon>
        <taxon>Streptomycetaceae</taxon>
        <taxon>Streptomyces</taxon>
    </lineage>
</organism>
<evidence type="ECO:0000313" key="3">
    <source>
        <dbReference type="Proteomes" id="UP000245051"/>
    </source>
</evidence>
<protein>
    <submittedName>
        <fullName evidence="2">Class F sortase</fullName>
    </submittedName>
</protein>
<sequence length="210" mass="21230">MKSNGLLPALAVCAGVWLVQNGARPVTPPAPSAAEAFAAGRHTDAAAPPLPPSPPVRLRIPRIAVDTPLARLGLAADGSLEVPSGGGGGAAGWYGGGTTPGARGTAIVAGHVDDADGPAVFYGLGTLKKGNRVEVLREDGVTAVFAVDAVEVYENDAFPDRKVYGAARGAELRVITCGGPFDPRTGYRGNVVAFAHLVGVRGPVPVPVRS</sequence>
<gene>
    <name evidence="2" type="ORF">DDQ41_06100</name>
</gene>
<dbReference type="Pfam" id="PF04203">
    <property type="entry name" value="Sortase"/>
    <property type="match status" value="1"/>
</dbReference>
<proteinExistence type="predicted"/>
<dbReference type="EMBL" id="CP029254">
    <property type="protein sequence ID" value="AWK08566.1"/>
    <property type="molecule type" value="Genomic_DNA"/>
</dbReference>
<keyword evidence="3" id="KW-1185">Reference proteome</keyword>
<dbReference type="CDD" id="cd05829">
    <property type="entry name" value="Sortase_F"/>
    <property type="match status" value="1"/>
</dbReference>
<reference evidence="2 3" key="1">
    <citation type="submission" date="2018-05" db="EMBL/GenBank/DDBJ databases">
        <title>Complete genome sequence of the Type Strain of Streptomyces spongiicola HNM0071, the producer of staurosporine.</title>
        <authorList>
            <person name="Zhou S."/>
            <person name="Huang X."/>
        </authorList>
    </citation>
    <scope>NUCLEOTIDE SEQUENCE [LARGE SCALE GENOMIC DNA]</scope>
    <source>
        <strain evidence="2 3">HNM0071</strain>
    </source>
</reference>
<dbReference type="NCBIfam" id="NF033748">
    <property type="entry name" value="class_F_sortase"/>
    <property type="match status" value="1"/>
</dbReference>
<dbReference type="SUPFAM" id="SSF63817">
    <property type="entry name" value="Sortase"/>
    <property type="match status" value="1"/>
</dbReference>